<protein>
    <submittedName>
        <fullName evidence="1 2">Uncharacterized protein</fullName>
    </submittedName>
</protein>
<evidence type="ECO:0000313" key="1">
    <source>
        <dbReference type="EMBL" id="PNR33950.1"/>
    </source>
</evidence>
<accession>A0A2K1IXE1</accession>
<evidence type="ECO:0000313" key="2">
    <source>
        <dbReference type="EnsemblPlants" id="PAC:32939110.CDS.1"/>
    </source>
</evidence>
<reference evidence="2" key="3">
    <citation type="submission" date="2020-12" db="UniProtKB">
        <authorList>
            <consortium name="EnsemblPlants"/>
        </authorList>
    </citation>
    <scope>IDENTIFICATION</scope>
</reference>
<reference evidence="1 3" key="1">
    <citation type="journal article" date="2008" name="Science">
        <title>The Physcomitrella genome reveals evolutionary insights into the conquest of land by plants.</title>
        <authorList>
            <person name="Rensing S."/>
            <person name="Lang D."/>
            <person name="Zimmer A."/>
            <person name="Terry A."/>
            <person name="Salamov A."/>
            <person name="Shapiro H."/>
            <person name="Nishiyama T."/>
            <person name="Perroud P.-F."/>
            <person name="Lindquist E."/>
            <person name="Kamisugi Y."/>
            <person name="Tanahashi T."/>
            <person name="Sakakibara K."/>
            <person name="Fujita T."/>
            <person name="Oishi K."/>
            <person name="Shin-I T."/>
            <person name="Kuroki Y."/>
            <person name="Toyoda A."/>
            <person name="Suzuki Y."/>
            <person name="Hashimoto A."/>
            <person name="Yamaguchi K."/>
            <person name="Sugano A."/>
            <person name="Kohara Y."/>
            <person name="Fujiyama A."/>
            <person name="Anterola A."/>
            <person name="Aoki S."/>
            <person name="Ashton N."/>
            <person name="Barbazuk W.B."/>
            <person name="Barker E."/>
            <person name="Bennetzen J."/>
            <person name="Bezanilla M."/>
            <person name="Blankenship R."/>
            <person name="Cho S.H."/>
            <person name="Dutcher S."/>
            <person name="Estelle M."/>
            <person name="Fawcett J.A."/>
            <person name="Gundlach H."/>
            <person name="Hanada K."/>
            <person name="Heyl A."/>
            <person name="Hicks K.A."/>
            <person name="Hugh J."/>
            <person name="Lohr M."/>
            <person name="Mayer K."/>
            <person name="Melkozernov A."/>
            <person name="Murata T."/>
            <person name="Nelson D."/>
            <person name="Pils B."/>
            <person name="Prigge M."/>
            <person name="Reiss B."/>
            <person name="Renner T."/>
            <person name="Rombauts S."/>
            <person name="Rushton P."/>
            <person name="Sanderfoot A."/>
            <person name="Schween G."/>
            <person name="Shiu S.-H."/>
            <person name="Stueber K."/>
            <person name="Theodoulou F.L."/>
            <person name="Tu H."/>
            <person name="Van de Peer Y."/>
            <person name="Verrier P.J."/>
            <person name="Waters E."/>
            <person name="Wood A."/>
            <person name="Yang L."/>
            <person name="Cove D."/>
            <person name="Cuming A."/>
            <person name="Hasebe M."/>
            <person name="Lucas S."/>
            <person name="Mishler D.B."/>
            <person name="Reski R."/>
            <person name="Grigoriev I."/>
            <person name="Quatrano R.S."/>
            <person name="Boore J.L."/>
        </authorList>
    </citation>
    <scope>NUCLEOTIDE SEQUENCE [LARGE SCALE GENOMIC DNA]</scope>
    <source>
        <strain evidence="2 3">cv. Gransden 2004</strain>
    </source>
</reference>
<reference evidence="1 3" key="2">
    <citation type="journal article" date="2018" name="Plant J.">
        <title>The Physcomitrella patens chromosome-scale assembly reveals moss genome structure and evolution.</title>
        <authorList>
            <person name="Lang D."/>
            <person name="Ullrich K.K."/>
            <person name="Murat F."/>
            <person name="Fuchs J."/>
            <person name="Jenkins J."/>
            <person name="Haas F.B."/>
            <person name="Piednoel M."/>
            <person name="Gundlach H."/>
            <person name="Van Bel M."/>
            <person name="Meyberg R."/>
            <person name="Vives C."/>
            <person name="Morata J."/>
            <person name="Symeonidi A."/>
            <person name="Hiss M."/>
            <person name="Muchero W."/>
            <person name="Kamisugi Y."/>
            <person name="Saleh O."/>
            <person name="Blanc G."/>
            <person name="Decker E.L."/>
            <person name="van Gessel N."/>
            <person name="Grimwood J."/>
            <person name="Hayes R.D."/>
            <person name="Graham S.W."/>
            <person name="Gunter L.E."/>
            <person name="McDaniel S.F."/>
            <person name="Hoernstein S.N.W."/>
            <person name="Larsson A."/>
            <person name="Li F.W."/>
            <person name="Perroud P.F."/>
            <person name="Phillips J."/>
            <person name="Ranjan P."/>
            <person name="Rokshar D.S."/>
            <person name="Rothfels C.J."/>
            <person name="Schneider L."/>
            <person name="Shu S."/>
            <person name="Stevenson D.W."/>
            <person name="Thummler F."/>
            <person name="Tillich M."/>
            <person name="Villarreal Aguilar J.C."/>
            <person name="Widiez T."/>
            <person name="Wong G.K."/>
            <person name="Wymore A."/>
            <person name="Zhang Y."/>
            <person name="Zimmer A.D."/>
            <person name="Quatrano R.S."/>
            <person name="Mayer K.F.X."/>
            <person name="Goodstein D."/>
            <person name="Casacuberta J.M."/>
            <person name="Vandepoele K."/>
            <person name="Reski R."/>
            <person name="Cuming A.C."/>
            <person name="Tuskan G.A."/>
            <person name="Maumus F."/>
            <person name="Salse J."/>
            <person name="Schmutz J."/>
            <person name="Rensing S.A."/>
        </authorList>
    </citation>
    <scope>NUCLEOTIDE SEQUENCE [LARGE SCALE GENOMIC DNA]</scope>
    <source>
        <strain evidence="2 3">cv. Gransden 2004</strain>
    </source>
</reference>
<dbReference type="Proteomes" id="UP000006727">
    <property type="component" value="Chromosome 19"/>
</dbReference>
<name>A0A2K1IXE1_PHYPA</name>
<proteinExistence type="predicted"/>
<keyword evidence="3" id="KW-1185">Reference proteome</keyword>
<dbReference type="EnsemblPlants" id="Pp3c19_6189V3.1">
    <property type="protein sequence ID" value="PAC:32939110.CDS.1"/>
    <property type="gene ID" value="Pp3c19_6189"/>
</dbReference>
<dbReference type="EMBL" id="ABEU02000019">
    <property type="protein sequence ID" value="PNR33950.1"/>
    <property type="molecule type" value="Genomic_DNA"/>
</dbReference>
<gene>
    <name evidence="1" type="ORF">PHYPA_023766</name>
</gene>
<sequence length="119" mass="13588">MPFLMTMPALKNKWSRFRPMLRFPSRMWSRTSRMSSRAVCWPPSNSQNCSHLLAKTLFLLHSTRRVDFTASKFNLVCPCVIIVTMVAQDFGSAINKCMARWSSLNFSPVCKTSCTISSN</sequence>
<evidence type="ECO:0000313" key="3">
    <source>
        <dbReference type="Proteomes" id="UP000006727"/>
    </source>
</evidence>
<dbReference type="AlphaFoldDB" id="A0A2K1IXE1"/>
<dbReference type="Gramene" id="Pp3c19_6189V3.1">
    <property type="protein sequence ID" value="PAC:32939110.CDS.1"/>
    <property type="gene ID" value="Pp3c19_6189"/>
</dbReference>
<dbReference type="InParanoid" id="A0A2K1IXE1"/>
<organism evidence="1">
    <name type="scientific">Physcomitrium patens</name>
    <name type="common">Spreading-leaved earth moss</name>
    <name type="synonym">Physcomitrella patens</name>
    <dbReference type="NCBI Taxonomy" id="3218"/>
    <lineage>
        <taxon>Eukaryota</taxon>
        <taxon>Viridiplantae</taxon>
        <taxon>Streptophyta</taxon>
        <taxon>Embryophyta</taxon>
        <taxon>Bryophyta</taxon>
        <taxon>Bryophytina</taxon>
        <taxon>Bryopsida</taxon>
        <taxon>Funariidae</taxon>
        <taxon>Funariales</taxon>
        <taxon>Funariaceae</taxon>
        <taxon>Physcomitrium</taxon>
    </lineage>
</organism>